<keyword evidence="7 8" id="KW-0472">Membrane</keyword>
<feature type="transmembrane region" description="Helical" evidence="8">
    <location>
        <begin position="89"/>
        <end position="112"/>
    </location>
</feature>
<dbReference type="PANTHER" id="PTHR21716">
    <property type="entry name" value="TRANSMEMBRANE PROTEIN"/>
    <property type="match status" value="1"/>
</dbReference>
<evidence type="ECO:0000256" key="7">
    <source>
        <dbReference type="ARBA" id="ARBA00023136"/>
    </source>
</evidence>
<comment type="similarity">
    <text evidence="2">Belongs to the autoinducer-2 exporter (AI-2E) (TC 2.A.86) family.</text>
</comment>
<dbReference type="Pfam" id="PF01594">
    <property type="entry name" value="AI-2E_transport"/>
    <property type="match status" value="1"/>
</dbReference>
<feature type="transmembrane region" description="Helical" evidence="8">
    <location>
        <begin position="43"/>
        <end position="68"/>
    </location>
</feature>
<dbReference type="InterPro" id="IPR002549">
    <property type="entry name" value="AI-2E-like"/>
</dbReference>
<keyword evidence="5 8" id="KW-0812">Transmembrane</keyword>
<feature type="transmembrane region" description="Helical" evidence="8">
    <location>
        <begin position="12"/>
        <end position="37"/>
    </location>
</feature>
<keyword evidence="3" id="KW-0813">Transport</keyword>
<gene>
    <name evidence="9" type="ORF">CPT75_01130</name>
</gene>
<dbReference type="PANTHER" id="PTHR21716:SF53">
    <property type="entry name" value="PERMEASE PERM-RELATED"/>
    <property type="match status" value="1"/>
</dbReference>
<dbReference type="EMBL" id="NXNG01000002">
    <property type="protein sequence ID" value="PWT26016.1"/>
    <property type="molecule type" value="Genomic_DNA"/>
</dbReference>
<reference evidence="9 10" key="1">
    <citation type="submission" date="2017-09" db="EMBL/GenBank/DDBJ databases">
        <title>High-quality draft genome sequence of Butyrivibrio fibrisolvens INBov1, isolated from cow rumen.</title>
        <authorList>
            <person name="Rodriguez Hernaez J."/>
            <person name="Rivarola M."/>
            <person name="Paniego N."/>
            <person name="Cravero S."/>
            <person name="Ceron Cucchi M."/>
            <person name="Martinez M.C."/>
        </authorList>
    </citation>
    <scope>NUCLEOTIDE SEQUENCE [LARGE SCALE GENOMIC DNA]</scope>
    <source>
        <strain evidence="9 10">INBov1</strain>
        <plasmid evidence="10">pinbov266</plasmid>
    </source>
</reference>
<comment type="subcellular location">
    <subcellularLocation>
        <location evidence="1">Cell membrane</location>
        <topology evidence="1">Multi-pass membrane protein</topology>
    </subcellularLocation>
</comment>
<feature type="transmembrane region" description="Helical" evidence="8">
    <location>
        <begin position="319"/>
        <end position="349"/>
    </location>
</feature>
<name>A0A317FYD4_BUTFI</name>
<evidence type="ECO:0000256" key="8">
    <source>
        <dbReference type="SAM" id="Phobius"/>
    </source>
</evidence>
<dbReference type="AlphaFoldDB" id="A0A317FYD4"/>
<feature type="transmembrane region" description="Helical" evidence="8">
    <location>
        <begin position="289"/>
        <end position="307"/>
    </location>
</feature>
<dbReference type="GO" id="GO:0005886">
    <property type="term" value="C:plasma membrane"/>
    <property type="evidence" value="ECO:0007669"/>
    <property type="project" value="UniProtKB-SubCell"/>
</dbReference>
<sequence length="381" mass="42086">MDKIFKKLDKKYLKICIYAAITVLITGGIAMLFLLSGPFWSKLWAISAAVFRPMIIGGIICYLFLPIVERLERLFNKKKKHKWARPISVLLTFGIVIAAILLILVLIAVAIYKNVESLNIESIKNLFFKLQADYTAIWNFVAQQLESYDIASDNISHIVTAATGAVTSFFSGLLFGVIFSIYFLLDGNHLSTYWTRAFRLIFGQKAEDNIEIFLKDADKAFSGYIRGQFTDALIVGVLITIILSIVGVPYAIVVGVFAGLGNLIPYLGPVVGYLTLVIVCLPTAAFDKMIIGIIIFAIVMFIDGNIINPKLLSDNVEVHPLLVVAALIGGGALGGIAGMLVAVPCAALIRLQFDRYLQRLSDRRREEEKAEKEKEASDPKD</sequence>
<feature type="transmembrane region" description="Helical" evidence="8">
    <location>
        <begin position="158"/>
        <end position="185"/>
    </location>
</feature>
<keyword evidence="9" id="KW-0614">Plasmid</keyword>
<dbReference type="Proteomes" id="UP000245488">
    <property type="component" value="Plasmid pINBov266"/>
</dbReference>
<accession>A0A317FYD4</accession>
<evidence type="ECO:0008006" key="11">
    <source>
        <dbReference type="Google" id="ProtNLM"/>
    </source>
</evidence>
<dbReference type="RefSeq" id="WP_110074525.1">
    <property type="nucleotide sequence ID" value="NZ_CM009897.1"/>
</dbReference>
<evidence type="ECO:0000256" key="4">
    <source>
        <dbReference type="ARBA" id="ARBA00022475"/>
    </source>
</evidence>
<dbReference type="GO" id="GO:0055085">
    <property type="term" value="P:transmembrane transport"/>
    <property type="evidence" value="ECO:0007669"/>
    <property type="project" value="TreeGrafter"/>
</dbReference>
<keyword evidence="4" id="KW-1003">Cell membrane</keyword>
<evidence type="ECO:0000313" key="9">
    <source>
        <dbReference type="EMBL" id="PWT26016.1"/>
    </source>
</evidence>
<feature type="transmembrane region" description="Helical" evidence="8">
    <location>
        <begin position="263"/>
        <end position="282"/>
    </location>
</feature>
<keyword evidence="6 8" id="KW-1133">Transmembrane helix</keyword>
<keyword evidence="10" id="KW-1185">Reference proteome</keyword>
<protein>
    <recommendedName>
        <fullName evidence="11">AI-2E family transporter</fullName>
    </recommendedName>
</protein>
<evidence type="ECO:0000256" key="3">
    <source>
        <dbReference type="ARBA" id="ARBA00022448"/>
    </source>
</evidence>
<organism evidence="9 10">
    <name type="scientific">Butyrivibrio fibrisolvens</name>
    <dbReference type="NCBI Taxonomy" id="831"/>
    <lineage>
        <taxon>Bacteria</taxon>
        <taxon>Bacillati</taxon>
        <taxon>Bacillota</taxon>
        <taxon>Clostridia</taxon>
        <taxon>Lachnospirales</taxon>
        <taxon>Lachnospiraceae</taxon>
        <taxon>Butyrivibrio</taxon>
    </lineage>
</organism>
<comment type="caution">
    <text evidence="9">The sequence shown here is derived from an EMBL/GenBank/DDBJ whole genome shotgun (WGS) entry which is preliminary data.</text>
</comment>
<evidence type="ECO:0000256" key="6">
    <source>
        <dbReference type="ARBA" id="ARBA00022989"/>
    </source>
</evidence>
<evidence type="ECO:0000313" key="10">
    <source>
        <dbReference type="Proteomes" id="UP000245488"/>
    </source>
</evidence>
<evidence type="ECO:0000256" key="2">
    <source>
        <dbReference type="ARBA" id="ARBA00009773"/>
    </source>
</evidence>
<feature type="transmembrane region" description="Helical" evidence="8">
    <location>
        <begin position="232"/>
        <end position="257"/>
    </location>
</feature>
<evidence type="ECO:0000256" key="1">
    <source>
        <dbReference type="ARBA" id="ARBA00004651"/>
    </source>
</evidence>
<evidence type="ECO:0000256" key="5">
    <source>
        <dbReference type="ARBA" id="ARBA00022692"/>
    </source>
</evidence>
<proteinExistence type="inferred from homology"/>
<geneLocation type="plasmid" evidence="10">
    <name>pinbov266</name>
</geneLocation>